<evidence type="ECO:0000256" key="5">
    <source>
        <dbReference type="SAM" id="MobiDB-lite"/>
    </source>
</evidence>
<keyword evidence="4 6" id="KW-0472">Membrane</keyword>
<evidence type="ECO:0000313" key="8">
    <source>
        <dbReference type="Proteomes" id="UP000756346"/>
    </source>
</evidence>
<evidence type="ECO:0000256" key="6">
    <source>
        <dbReference type="SAM" id="Phobius"/>
    </source>
</evidence>
<dbReference type="EMBL" id="JAGTJQ010000012">
    <property type="protein sequence ID" value="KAH7016374.1"/>
    <property type="molecule type" value="Genomic_DNA"/>
</dbReference>
<reference evidence="7" key="1">
    <citation type="journal article" date="2021" name="Nat. Commun.">
        <title>Genetic determinants of endophytism in the Arabidopsis root mycobiome.</title>
        <authorList>
            <person name="Mesny F."/>
            <person name="Miyauchi S."/>
            <person name="Thiergart T."/>
            <person name="Pickel B."/>
            <person name="Atanasova L."/>
            <person name="Karlsson M."/>
            <person name="Huettel B."/>
            <person name="Barry K.W."/>
            <person name="Haridas S."/>
            <person name="Chen C."/>
            <person name="Bauer D."/>
            <person name="Andreopoulos W."/>
            <person name="Pangilinan J."/>
            <person name="LaButti K."/>
            <person name="Riley R."/>
            <person name="Lipzen A."/>
            <person name="Clum A."/>
            <person name="Drula E."/>
            <person name="Henrissat B."/>
            <person name="Kohler A."/>
            <person name="Grigoriev I.V."/>
            <person name="Martin F.M."/>
            <person name="Hacquard S."/>
        </authorList>
    </citation>
    <scope>NUCLEOTIDE SEQUENCE</scope>
    <source>
        <strain evidence="7">MPI-CAGE-CH-0230</strain>
    </source>
</reference>
<comment type="subcellular location">
    <subcellularLocation>
        <location evidence="1">Membrane</location>
        <topology evidence="1">Multi-pass membrane protein</topology>
    </subcellularLocation>
</comment>
<accession>A0A9P9BJU5</accession>
<feature type="region of interest" description="Disordered" evidence="5">
    <location>
        <begin position="22"/>
        <end position="43"/>
    </location>
</feature>
<dbReference type="PANTHER" id="PTHR23507:SF1">
    <property type="entry name" value="FI18259P1-RELATED"/>
    <property type="match status" value="1"/>
</dbReference>
<evidence type="ECO:0000256" key="2">
    <source>
        <dbReference type="ARBA" id="ARBA00022692"/>
    </source>
</evidence>
<dbReference type="GeneID" id="70191106"/>
<feature type="transmembrane region" description="Helical" evidence="6">
    <location>
        <begin position="228"/>
        <end position="250"/>
    </location>
</feature>
<feature type="transmembrane region" description="Helical" evidence="6">
    <location>
        <begin position="125"/>
        <end position="145"/>
    </location>
</feature>
<keyword evidence="8" id="KW-1185">Reference proteome</keyword>
<evidence type="ECO:0000313" key="7">
    <source>
        <dbReference type="EMBL" id="KAH7016374.1"/>
    </source>
</evidence>
<keyword evidence="2 6" id="KW-0812">Transmembrane</keyword>
<gene>
    <name evidence="7" type="ORF">B0I36DRAFT_396705</name>
</gene>
<dbReference type="Pfam" id="PF07690">
    <property type="entry name" value="MFS_1"/>
    <property type="match status" value="1"/>
</dbReference>
<feature type="transmembrane region" description="Helical" evidence="6">
    <location>
        <begin position="51"/>
        <end position="70"/>
    </location>
</feature>
<organism evidence="7 8">
    <name type="scientific">Microdochium trichocladiopsis</name>
    <dbReference type="NCBI Taxonomy" id="1682393"/>
    <lineage>
        <taxon>Eukaryota</taxon>
        <taxon>Fungi</taxon>
        <taxon>Dikarya</taxon>
        <taxon>Ascomycota</taxon>
        <taxon>Pezizomycotina</taxon>
        <taxon>Sordariomycetes</taxon>
        <taxon>Xylariomycetidae</taxon>
        <taxon>Xylariales</taxon>
        <taxon>Microdochiaceae</taxon>
        <taxon>Microdochium</taxon>
    </lineage>
</organism>
<dbReference type="InterPro" id="IPR036259">
    <property type="entry name" value="MFS_trans_sf"/>
</dbReference>
<dbReference type="GO" id="GO:0016020">
    <property type="term" value="C:membrane"/>
    <property type="evidence" value="ECO:0007669"/>
    <property type="project" value="UniProtKB-SubCell"/>
</dbReference>
<evidence type="ECO:0008006" key="9">
    <source>
        <dbReference type="Google" id="ProtNLM"/>
    </source>
</evidence>
<keyword evidence="3 6" id="KW-1133">Transmembrane helix</keyword>
<dbReference type="RefSeq" id="XP_046005998.1">
    <property type="nucleotide sequence ID" value="XM_046161560.1"/>
</dbReference>
<evidence type="ECO:0000256" key="4">
    <source>
        <dbReference type="ARBA" id="ARBA00023136"/>
    </source>
</evidence>
<dbReference type="Gene3D" id="1.20.1250.20">
    <property type="entry name" value="MFS general substrate transporter like domains"/>
    <property type="match status" value="1"/>
</dbReference>
<dbReference type="InterPro" id="IPR011701">
    <property type="entry name" value="MFS"/>
</dbReference>
<feature type="region of interest" description="Disordered" evidence="5">
    <location>
        <begin position="264"/>
        <end position="283"/>
    </location>
</feature>
<proteinExistence type="predicted"/>
<sequence length="347" mass="37746">MSTREGDSDGPALLSAETAPLLGREPTTGSPSAQHIPPQEHGLKPQSRCDWHWFSVVALVIVTSIVSDIGEDLYGAPRLRLFESAICKRYYAEHNPLLIDPEGSVPERHCKVDPVQERLAELLGWLYFSNSVPAILLPIPYGYLADKYGRRWILVGVVEAPTGLVCLSSLFFLLGGGPTTGTTLLTTIVADVVPSELRATVFFYRFCTDLVADLTLPPVTAYLMPVDIWVPLLGGVMFQGIAALMTAMIPETLPYPLTPRGTTTGPGSLAVPQPVPSSQSETSKRATVYQGFRSLVRETAASFSFVTSHSAIRGLVLTFLISKVGSQSTNVLYQYVSKRYGWALSKL</sequence>
<protein>
    <recommendedName>
        <fullName evidence="9">Major facilitator superfamily domain-containing protein</fullName>
    </recommendedName>
</protein>
<name>A0A9P9BJU5_9PEZI</name>
<dbReference type="SUPFAM" id="SSF103473">
    <property type="entry name" value="MFS general substrate transporter"/>
    <property type="match status" value="1"/>
</dbReference>
<dbReference type="OrthoDB" id="194139at2759"/>
<comment type="caution">
    <text evidence="7">The sequence shown here is derived from an EMBL/GenBank/DDBJ whole genome shotgun (WGS) entry which is preliminary data.</text>
</comment>
<evidence type="ECO:0000256" key="1">
    <source>
        <dbReference type="ARBA" id="ARBA00004141"/>
    </source>
</evidence>
<dbReference type="AlphaFoldDB" id="A0A9P9BJU5"/>
<dbReference type="GO" id="GO:0022857">
    <property type="term" value="F:transmembrane transporter activity"/>
    <property type="evidence" value="ECO:0007669"/>
    <property type="project" value="InterPro"/>
</dbReference>
<feature type="transmembrane region" description="Helical" evidence="6">
    <location>
        <begin position="152"/>
        <end position="174"/>
    </location>
</feature>
<evidence type="ECO:0000256" key="3">
    <source>
        <dbReference type="ARBA" id="ARBA00022989"/>
    </source>
</evidence>
<dbReference type="Proteomes" id="UP000756346">
    <property type="component" value="Unassembled WGS sequence"/>
</dbReference>
<dbReference type="PANTHER" id="PTHR23507">
    <property type="entry name" value="ZGC:174356"/>
    <property type="match status" value="1"/>
</dbReference>